<feature type="transmembrane region" description="Helical" evidence="1">
    <location>
        <begin position="12"/>
        <end position="33"/>
    </location>
</feature>
<organism evidence="2 3">
    <name type="scientific">Rhodococcoides kyotonense</name>
    <dbReference type="NCBI Taxonomy" id="398843"/>
    <lineage>
        <taxon>Bacteria</taxon>
        <taxon>Bacillati</taxon>
        <taxon>Actinomycetota</taxon>
        <taxon>Actinomycetes</taxon>
        <taxon>Mycobacteriales</taxon>
        <taxon>Nocardiaceae</taxon>
        <taxon>Rhodococcoides</taxon>
    </lineage>
</organism>
<evidence type="ECO:0000256" key="1">
    <source>
        <dbReference type="SAM" id="Phobius"/>
    </source>
</evidence>
<proteinExistence type="predicted"/>
<protein>
    <submittedName>
        <fullName evidence="2">Uncharacterized protein</fullName>
    </submittedName>
</protein>
<reference evidence="3" key="1">
    <citation type="submission" date="2017-06" db="EMBL/GenBank/DDBJ databases">
        <authorList>
            <person name="Varghese N."/>
            <person name="Submissions S."/>
        </authorList>
    </citation>
    <scope>NUCLEOTIDE SEQUENCE [LARGE SCALE GENOMIC DNA]</scope>
    <source>
        <strain evidence="3">JCM 23211</strain>
    </source>
</reference>
<dbReference type="Proteomes" id="UP000198327">
    <property type="component" value="Unassembled WGS sequence"/>
</dbReference>
<keyword evidence="1" id="KW-1133">Transmembrane helix</keyword>
<keyword evidence="1" id="KW-0472">Membrane</keyword>
<gene>
    <name evidence="2" type="ORF">SAMN05421642_11796</name>
</gene>
<keyword evidence="1" id="KW-0812">Transmembrane</keyword>
<evidence type="ECO:0000313" key="3">
    <source>
        <dbReference type="Proteomes" id="UP000198327"/>
    </source>
</evidence>
<evidence type="ECO:0000313" key="2">
    <source>
        <dbReference type="EMBL" id="SNT40807.1"/>
    </source>
</evidence>
<dbReference type="RefSeq" id="WP_089250899.1">
    <property type="nucleotide sequence ID" value="NZ_FZOW01000017.1"/>
</dbReference>
<keyword evidence="3" id="KW-1185">Reference proteome</keyword>
<accession>A0A239MCQ9</accession>
<sequence length="120" mass="12669">MNALVRATTTYAARAAAVVVVLAAVLLMLSIPIGPNTHGHASNVAHASVSHETQCGHSCTDHVGSNDSLAVLTDTKKVDDARVVLTDAASDRSDVVRTWSPIRLGRTPTLTVEQLSVFRI</sequence>
<dbReference type="EMBL" id="FZOW01000017">
    <property type="protein sequence ID" value="SNT40807.1"/>
    <property type="molecule type" value="Genomic_DNA"/>
</dbReference>
<dbReference type="AlphaFoldDB" id="A0A239MCQ9"/>
<name>A0A239MCQ9_9NOCA</name>